<dbReference type="KEGG" id="oml:112141279"/>
<evidence type="ECO:0000256" key="8">
    <source>
        <dbReference type="SAM" id="Phobius"/>
    </source>
</evidence>
<dbReference type="InterPro" id="IPR002172">
    <property type="entry name" value="LDrepeatLR_classA_rpt"/>
</dbReference>
<keyword evidence="6" id="KW-0325">Glycoprotein</keyword>
<feature type="chain" id="PRO_5017242311" evidence="9">
    <location>
        <begin position="25"/>
        <end position="500"/>
    </location>
</feature>
<dbReference type="OMA" id="SEHHCMV"/>
<dbReference type="GeneID" id="112141279"/>
<dbReference type="PANTHER" id="PTHR46750">
    <property type="entry name" value="KUNITZ-TYPE PROTEASE INHIBITOR 1"/>
    <property type="match status" value="1"/>
</dbReference>
<dbReference type="PROSITE" id="PS50068">
    <property type="entry name" value="LDLRA_2"/>
    <property type="match status" value="1"/>
</dbReference>
<dbReference type="FunFam" id="4.10.410.10:FF:000006">
    <property type="entry name" value="Serine peptidase inhibitor, Kunitz type 1"/>
    <property type="match status" value="1"/>
</dbReference>
<dbReference type="PROSITE" id="PS50279">
    <property type="entry name" value="BPTI_KUNITZ_2"/>
    <property type="match status" value="2"/>
</dbReference>
<feature type="transmembrane region" description="Helical" evidence="8">
    <location>
        <begin position="443"/>
        <end position="467"/>
    </location>
</feature>
<dbReference type="PANTHER" id="PTHR46750:SF1">
    <property type="entry name" value="KUNITZ-TYPE PROTEASE INHIBITOR 1"/>
    <property type="match status" value="1"/>
</dbReference>
<evidence type="ECO:0000313" key="12">
    <source>
        <dbReference type="Ensembl" id="ENSOMEP00000032460.1"/>
    </source>
</evidence>
<dbReference type="SUPFAM" id="SSF57362">
    <property type="entry name" value="BPTI-like"/>
    <property type="match status" value="2"/>
</dbReference>
<dbReference type="Ensembl" id="ENSOMET00000024738.1">
    <property type="protein sequence ID" value="ENSOMEP00000032460.1"/>
    <property type="gene ID" value="ENSOMEG00000017893.1"/>
</dbReference>
<evidence type="ECO:0000313" key="13">
    <source>
        <dbReference type="Proteomes" id="UP000261560"/>
    </source>
</evidence>
<dbReference type="Pfam" id="PF00057">
    <property type="entry name" value="Ldl_recept_a"/>
    <property type="match status" value="1"/>
</dbReference>
<dbReference type="GO" id="GO:0030198">
    <property type="term" value="P:extracellular matrix organization"/>
    <property type="evidence" value="ECO:0007669"/>
    <property type="project" value="TreeGrafter"/>
</dbReference>
<keyword evidence="5 7" id="KW-1015">Disulfide bond</keyword>
<dbReference type="Pfam" id="PF00014">
    <property type="entry name" value="Kunitz_BPTI"/>
    <property type="match status" value="2"/>
</dbReference>
<dbReference type="Pfam" id="PF22352">
    <property type="entry name" value="K319L-like_PKD"/>
    <property type="match status" value="1"/>
</dbReference>
<dbReference type="InterPro" id="IPR035986">
    <property type="entry name" value="PKD_dom_sf"/>
</dbReference>
<dbReference type="Gene3D" id="4.10.400.10">
    <property type="entry name" value="Low-density Lipoprotein Receptor"/>
    <property type="match status" value="1"/>
</dbReference>
<dbReference type="STRING" id="30732.ENSOMEP00000032460"/>
<evidence type="ECO:0000259" key="10">
    <source>
        <dbReference type="PROSITE" id="PS50279"/>
    </source>
</evidence>
<dbReference type="Pfam" id="PF07502">
    <property type="entry name" value="MANEC"/>
    <property type="match status" value="1"/>
</dbReference>
<dbReference type="OrthoDB" id="2019384at2759"/>
<dbReference type="PROSITE" id="PS00280">
    <property type="entry name" value="BPTI_KUNITZ_1"/>
    <property type="match status" value="2"/>
</dbReference>
<evidence type="ECO:0000256" key="2">
    <source>
        <dbReference type="ARBA" id="ARBA00022729"/>
    </source>
</evidence>
<evidence type="ECO:0000259" key="11">
    <source>
        <dbReference type="PROSITE" id="PS50986"/>
    </source>
</evidence>
<dbReference type="Gene3D" id="2.60.40.10">
    <property type="entry name" value="Immunoglobulins"/>
    <property type="match status" value="1"/>
</dbReference>
<dbReference type="InterPro" id="IPR023415">
    <property type="entry name" value="LDLR_class-A_CS"/>
</dbReference>
<feature type="signal peptide" evidence="9">
    <location>
        <begin position="1"/>
        <end position="24"/>
    </location>
</feature>
<dbReference type="GO" id="GO:0008544">
    <property type="term" value="P:epidermis development"/>
    <property type="evidence" value="ECO:0007669"/>
    <property type="project" value="TreeGrafter"/>
</dbReference>
<dbReference type="InterPro" id="IPR020901">
    <property type="entry name" value="Prtase_inh_Kunz-CS"/>
</dbReference>
<dbReference type="AlphaFoldDB" id="A0A3B3DSW7"/>
<dbReference type="InterPro" id="IPR013783">
    <property type="entry name" value="Ig-like_fold"/>
</dbReference>
<keyword evidence="4 8" id="KW-0472">Membrane</keyword>
<evidence type="ECO:0000256" key="3">
    <source>
        <dbReference type="ARBA" id="ARBA00022989"/>
    </source>
</evidence>
<evidence type="ECO:0000256" key="4">
    <source>
        <dbReference type="ARBA" id="ARBA00023136"/>
    </source>
</evidence>
<dbReference type="PRINTS" id="PR00759">
    <property type="entry name" value="BASICPTASE"/>
</dbReference>
<feature type="disulfide bond" evidence="7">
    <location>
        <begin position="320"/>
        <end position="338"/>
    </location>
</feature>
<dbReference type="GeneTree" id="ENSGT00940000164935"/>
<keyword evidence="8" id="KW-0812">Transmembrane</keyword>
<evidence type="ECO:0000256" key="1">
    <source>
        <dbReference type="ARBA" id="ARBA00004370"/>
    </source>
</evidence>
<dbReference type="PROSITE" id="PS01209">
    <property type="entry name" value="LDLRA_1"/>
    <property type="match status" value="1"/>
</dbReference>
<keyword evidence="3 8" id="KW-1133">Transmembrane helix</keyword>
<dbReference type="PROSITE" id="PS50986">
    <property type="entry name" value="MANSC"/>
    <property type="match status" value="1"/>
</dbReference>
<dbReference type="InterPro" id="IPR002223">
    <property type="entry name" value="Kunitz_BPTI"/>
</dbReference>
<keyword evidence="2 9" id="KW-0732">Signal</keyword>
<protein>
    <submittedName>
        <fullName evidence="12">Serine peptidase inhibitor, Kunitz type 1 a</fullName>
    </submittedName>
</protein>
<dbReference type="SUPFAM" id="SSF49299">
    <property type="entry name" value="PKD domain"/>
    <property type="match status" value="1"/>
</dbReference>
<feature type="domain" description="MANSC" evidence="11">
    <location>
        <begin position="38"/>
        <end position="119"/>
    </location>
</feature>
<dbReference type="SMART" id="SM00192">
    <property type="entry name" value="LDLa"/>
    <property type="match status" value="1"/>
</dbReference>
<evidence type="ECO:0000256" key="6">
    <source>
        <dbReference type="ARBA" id="ARBA00023180"/>
    </source>
</evidence>
<feature type="domain" description="BPTI/Kunitz inhibitor" evidence="10">
    <location>
        <begin position="238"/>
        <end position="288"/>
    </location>
</feature>
<dbReference type="InterPro" id="IPR013980">
    <property type="entry name" value="MANSC_dom"/>
</dbReference>
<dbReference type="CDD" id="cd22624">
    <property type="entry name" value="Kunitz_HAI1_2-like"/>
    <property type="match status" value="1"/>
</dbReference>
<dbReference type="SMART" id="SM00131">
    <property type="entry name" value="KU"/>
    <property type="match status" value="2"/>
</dbReference>
<reference evidence="12" key="1">
    <citation type="submission" date="2025-08" db="UniProtKB">
        <authorList>
            <consortium name="Ensembl"/>
        </authorList>
    </citation>
    <scope>IDENTIFICATION</scope>
</reference>
<dbReference type="InterPro" id="IPR036880">
    <property type="entry name" value="Kunitz_BPTI_sf"/>
</dbReference>
<dbReference type="CDD" id="cd00112">
    <property type="entry name" value="LDLa"/>
    <property type="match status" value="1"/>
</dbReference>
<dbReference type="GO" id="GO:0005886">
    <property type="term" value="C:plasma membrane"/>
    <property type="evidence" value="ECO:0007669"/>
    <property type="project" value="TreeGrafter"/>
</dbReference>
<dbReference type="InterPro" id="IPR011106">
    <property type="entry name" value="MANSC_N"/>
</dbReference>
<dbReference type="CDD" id="cd22623">
    <property type="entry name" value="Kunitz_HAI1_1-like"/>
    <property type="match status" value="1"/>
</dbReference>
<dbReference type="PaxDb" id="30732-ENSOMEP00000032460"/>
<accession>A0A3B3DSW7</accession>
<dbReference type="SUPFAM" id="SSF57424">
    <property type="entry name" value="LDL receptor-like module"/>
    <property type="match status" value="1"/>
</dbReference>
<evidence type="ECO:0000256" key="5">
    <source>
        <dbReference type="ARBA" id="ARBA00023157"/>
    </source>
</evidence>
<dbReference type="RefSeq" id="XP_024120191.1">
    <property type="nucleotide sequence ID" value="XM_024264423.2"/>
</dbReference>
<organism evidence="12 13">
    <name type="scientific">Oryzias melastigma</name>
    <name type="common">Marine medaka</name>
    <dbReference type="NCBI Taxonomy" id="30732"/>
    <lineage>
        <taxon>Eukaryota</taxon>
        <taxon>Metazoa</taxon>
        <taxon>Chordata</taxon>
        <taxon>Craniata</taxon>
        <taxon>Vertebrata</taxon>
        <taxon>Euteleostomi</taxon>
        <taxon>Actinopterygii</taxon>
        <taxon>Neopterygii</taxon>
        <taxon>Teleostei</taxon>
        <taxon>Neoteleostei</taxon>
        <taxon>Acanthomorphata</taxon>
        <taxon>Ovalentaria</taxon>
        <taxon>Atherinomorphae</taxon>
        <taxon>Beloniformes</taxon>
        <taxon>Adrianichthyidae</taxon>
        <taxon>Oryziinae</taxon>
        <taxon>Oryzias</taxon>
    </lineage>
</organism>
<dbReference type="InterPro" id="IPR036055">
    <property type="entry name" value="LDL_receptor-like_sf"/>
</dbReference>
<evidence type="ECO:0000256" key="7">
    <source>
        <dbReference type="PROSITE-ProRule" id="PRU00124"/>
    </source>
</evidence>
<evidence type="ECO:0000256" key="9">
    <source>
        <dbReference type="SAM" id="SignalP"/>
    </source>
</evidence>
<feature type="disulfide bond" evidence="7">
    <location>
        <begin position="313"/>
        <end position="325"/>
    </location>
</feature>
<dbReference type="Gene3D" id="4.10.410.10">
    <property type="entry name" value="Pancreatic trypsin inhibitor Kunitz domain"/>
    <property type="match status" value="2"/>
</dbReference>
<dbReference type="RefSeq" id="XP_024120260.1">
    <property type="nucleotide sequence ID" value="XM_024264492.2"/>
</dbReference>
<feature type="domain" description="BPTI/Kunitz inhibitor" evidence="10">
    <location>
        <begin position="369"/>
        <end position="419"/>
    </location>
</feature>
<sequence length="500" mass="55834">MILFIRRGAPALFFLLALVTSSLSQETGQTCFSKFKTGKEDFVLVTEESVKEGATFLYSPALTQERDCVAACCKDPKCNLAFMQRGDEENPIQSCFLFDCLYKNKYVCHFVTKKGFTSYILGSMYESYLSVKPGPTQVDNPPKANAGFDLVVQPGEKVKLSGHNSKDDHKIKDFKWEMLTDFPSAVLEKTTFPDELLVSDLTPGKYKFKLTVTDSSDQTDSTILTVLVLTPEESEHHCKAPKKIGPCRGSFPRWHFNAASQKCENFLFGGCRENLNNYLTEKECNTTCSILGSTRLILPTKPVSITEKCGNPCSSDQFTCANDCCLEKGYDCDGIPQCADGSDEKNCDKWGRSFENLINIPIEEKKARCTDVVDTGDCLESQTKWYYDPSKLDCFRFNYGGCGGNDNKFDSQDACKKICEGITVKDVVIRPGMFEKSTAESNLGTIIAVCLGVLIVVMLFVLGYCCWKYRNNSKKSGSVQAKSWNDNENHVYRDDPSKPV</sequence>
<dbReference type="FunFam" id="4.10.410.10:FF:000020">
    <property type="entry name" value="Collagen, type VI, alpha 3"/>
    <property type="match status" value="1"/>
</dbReference>
<dbReference type="GO" id="GO:0060429">
    <property type="term" value="P:epithelium development"/>
    <property type="evidence" value="ECO:0007669"/>
    <property type="project" value="TreeGrafter"/>
</dbReference>
<dbReference type="GO" id="GO:0004867">
    <property type="term" value="F:serine-type endopeptidase inhibitor activity"/>
    <property type="evidence" value="ECO:0007669"/>
    <property type="project" value="InterPro"/>
</dbReference>
<reference evidence="12" key="2">
    <citation type="submission" date="2025-09" db="UniProtKB">
        <authorList>
            <consortium name="Ensembl"/>
        </authorList>
    </citation>
    <scope>IDENTIFICATION</scope>
</reference>
<dbReference type="SMART" id="SM00765">
    <property type="entry name" value="MANEC"/>
    <property type="match status" value="1"/>
</dbReference>
<keyword evidence="13" id="KW-1185">Reference proteome</keyword>
<dbReference type="Proteomes" id="UP000261560">
    <property type="component" value="Unplaced"/>
</dbReference>
<comment type="subcellular location">
    <subcellularLocation>
        <location evidence="1">Membrane</location>
    </subcellularLocation>
</comment>
<feature type="disulfide bond" evidence="7">
    <location>
        <begin position="332"/>
        <end position="347"/>
    </location>
</feature>
<name>A0A3B3DSW7_ORYME</name>
<proteinExistence type="predicted"/>